<dbReference type="AlphaFoldDB" id="A0A0J7KJU5"/>
<proteinExistence type="predicted"/>
<feature type="region of interest" description="Disordered" evidence="1">
    <location>
        <begin position="169"/>
        <end position="193"/>
    </location>
</feature>
<feature type="domain" description="Reverse transcriptase" evidence="2">
    <location>
        <begin position="274"/>
        <end position="551"/>
    </location>
</feature>
<dbReference type="Proteomes" id="UP000036403">
    <property type="component" value="Unassembled WGS sequence"/>
</dbReference>
<reference evidence="3 4" key="1">
    <citation type="submission" date="2015-04" db="EMBL/GenBank/DDBJ databases">
        <title>Lasius niger genome sequencing.</title>
        <authorList>
            <person name="Konorov E.A."/>
            <person name="Nikitin M.A."/>
            <person name="Kirill M.V."/>
            <person name="Chang P."/>
        </authorList>
    </citation>
    <scope>NUCLEOTIDE SEQUENCE [LARGE SCALE GENOMIC DNA]</scope>
    <source>
        <tissue evidence="3">Whole</tissue>
    </source>
</reference>
<dbReference type="SUPFAM" id="SSF56672">
    <property type="entry name" value="DNA/RNA polymerases"/>
    <property type="match status" value="1"/>
</dbReference>
<dbReference type="InterPro" id="IPR013087">
    <property type="entry name" value="Znf_C2H2_type"/>
</dbReference>
<dbReference type="InterPro" id="IPR000477">
    <property type="entry name" value="RT_dom"/>
</dbReference>
<evidence type="ECO:0000256" key="1">
    <source>
        <dbReference type="SAM" id="MobiDB-lite"/>
    </source>
</evidence>
<dbReference type="EMBL" id="LBMM01006509">
    <property type="protein sequence ID" value="KMQ90547.1"/>
    <property type="molecule type" value="Genomic_DNA"/>
</dbReference>
<keyword evidence="3" id="KW-0808">Transferase</keyword>
<sequence>MCEFPGCNRTFPTNKGRDVHHQRAHKDWYDARLQPVVDKARWSAEETTLLARKEAELIRDLNPRFTNQELLQYFPQRSLKAIKGKRRRQEYRDMVEEYLRDLQDPTTDTENETEEAPTDVFLDLLESLTRRRGREFQELKLHNIAMEARLSGKKATLQKMALYLKEVFPAPPPQRRRRTRRTPSPAPIRKRKARRREYWATQSLWKRDRHRCISGILDQIGPVKQPPKEIMEPYWTRIFTTDGRTAPPSNNGPNKEDIWTPITEMNIKMARIPRTSAPGPDGVSARLYRTVFLPKKANASEPGDFRPITIPPVLVRGLHKILAKRLENALDIDPRQRAFRSMDGCADNTLLLDTLLRYHRKQYKSLYIASIDVSKAFDAVTHPTIQNTLTSLRVPPPMMRYLGRIYADSRTRIEGDGWTSAAIHPKRGVRQGDLLSPVIFNAVIHRLLERFPNEVGARLGDAPINAAAYADDLLLFASTPVGLQQMINIMADYLRECGMNINMEKSMTVAIKATPHFKKTAVDAARTFTCDGRQLPSLRRSDRWRYLGVMFTPEGRAQCRLTEIVTPLLEALPLLTKASLKPQQRLYALRTMVIPKLYHQLALGAVTIVTLNKTDKLVRAALRKWLALPHDIPNAYFHASIKDGGLGAPATRWTAPVQRRGRLLRAIDKLGQQGLGRFIENELDICKKRLTDHGVVHSTSDIMANRWAQLLVSE</sequence>
<dbReference type="OrthoDB" id="8195432at2759"/>
<evidence type="ECO:0000313" key="3">
    <source>
        <dbReference type="EMBL" id="KMQ90547.1"/>
    </source>
</evidence>
<keyword evidence="3" id="KW-0548">Nucleotidyltransferase</keyword>
<keyword evidence="4" id="KW-1185">Reference proteome</keyword>
<dbReference type="PaxDb" id="67767-A0A0J7KJU5"/>
<protein>
    <submittedName>
        <fullName evidence="3">Reverse transcriptase</fullName>
    </submittedName>
</protein>
<gene>
    <name evidence="3" type="ORF">RF55_9684</name>
</gene>
<dbReference type="PROSITE" id="PS50878">
    <property type="entry name" value="RT_POL"/>
    <property type="match status" value="1"/>
</dbReference>
<dbReference type="PROSITE" id="PS00028">
    <property type="entry name" value="ZINC_FINGER_C2H2_1"/>
    <property type="match status" value="1"/>
</dbReference>
<dbReference type="PANTHER" id="PTHR19446">
    <property type="entry name" value="REVERSE TRANSCRIPTASES"/>
    <property type="match status" value="1"/>
</dbReference>
<dbReference type="InterPro" id="IPR043502">
    <property type="entry name" value="DNA/RNA_pol_sf"/>
</dbReference>
<organism evidence="3 4">
    <name type="scientific">Lasius niger</name>
    <name type="common">Black garden ant</name>
    <dbReference type="NCBI Taxonomy" id="67767"/>
    <lineage>
        <taxon>Eukaryota</taxon>
        <taxon>Metazoa</taxon>
        <taxon>Ecdysozoa</taxon>
        <taxon>Arthropoda</taxon>
        <taxon>Hexapoda</taxon>
        <taxon>Insecta</taxon>
        <taxon>Pterygota</taxon>
        <taxon>Neoptera</taxon>
        <taxon>Endopterygota</taxon>
        <taxon>Hymenoptera</taxon>
        <taxon>Apocrita</taxon>
        <taxon>Aculeata</taxon>
        <taxon>Formicoidea</taxon>
        <taxon>Formicidae</taxon>
        <taxon>Formicinae</taxon>
        <taxon>Lasius</taxon>
        <taxon>Lasius</taxon>
    </lineage>
</organism>
<keyword evidence="3" id="KW-0695">RNA-directed DNA polymerase</keyword>
<dbReference type="GO" id="GO:0003964">
    <property type="term" value="F:RNA-directed DNA polymerase activity"/>
    <property type="evidence" value="ECO:0007669"/>
    <property type="project" value="UniProtKB-KW"/>
</dbReference>
<comment type="caution">
    <text evidence="3">The sequence shown here is derived from an EMBL/GenBank/DDBJ whole genome shotgun (WGS) entry which is preliminary data.</text>
</comment>
<dbReference type="CDD" id="cd01650">
    <property type="entry name" value="RT_nLTR_like"/>
    <property type="match status" value="1"/>
</dbReference>
<evidence type="ECO:0000313" key="4">
    <source>
        <dbReference type="Proteomes" id="UP000036403"/>
    </source>
</evidence>
<accession>A0A0J7KJU5</accession>
<name>A0A0J7KJU5_LASNI</name>
<dbReference type="Pfam" id="PF00078">
    <property type="entry name" value="RVT_1"/>
    <property type="match status" value="1"/>
</dbReference>
<evidence type="ECO:0000259" key="2">
    <source>
        <dbReference type="PROSITE" id="PS50878"/>
    </source>
</evidence>